<accession>A0A814G842</accession>
<dbReference type="PANTHER" id="PTHR31997:SF1">
    <property type="entry name" value="AGAP003710-PA"/>
    <property type="match status" value="1"/>
</dbReference>
<reference evidence="3" key="1">
    <citation type="submission" date="2021-02" db="EMBL/GenBank/DDBJ databases">
        <authorList>
            <person name="Nowell W R."/>
        </authorList>
    </citation>
    <scope>NUCLEOTIDE SEQUENCE</scope>
    <source>
        <strain evidence="3">Ploen Becks lab</strain>
    </source>
</reference>
<dbReference type="InterPro" id="IPR022194">
    <property type="entry name" value="DUF3719"/>
</dbReference>
<dbReference type="OrthoDB" id="2134133at2759"/>
<dbReference type="EMBL" id="CAJNOC010003676">
    <property type="protein sequence ID" value="CAF0993089.1"/>
    <property type="molecule type" value="Genomic_DNA"/>
</dbReference>
<dbReference type="InterPro" id="IPR039630">
    <property type="entry name" value="FAM149"/>
</dbReference>
<dbReference type="Pfam" id="PF12516">
    <property type="entry name" value="DUF3719"/>
    <property type="match status" value="1"/>
</dbReference>
<proteinExistence type="inferred from homology"/>
<dbReference type="AlphaFoldDB" id="A0A814G842"/>
<evidence type="ECO:0000256" key="1">
    <source>
        <dbReference type="ARBA" id="ARBA00008309"/>
    </source>
</evidence>
<evidence type="ECO:0000259" key="2">
    <source>
        <dbReference type="Pfam" id="PF12516"/>
    </source>
</evidence>
<gene>
    <name evidence="3" type="ORF">OXX778_LOCUS16016</name>
</gene>
<comment type="similarity">
    <text evidence="1">Belongs to the FAM149 family.</text>
</comment>
<protein>
    <recommendedName>
        <fullName evidence="2">DUF3719 domain-containing protein</fullName>
    </recommendedName>
</protein>
<sequence>MLEIQLPLHQNPQKGMNGKFLPKNTLEIRGGGVGSTNLTSTELEKSNSAKKTLKLIEKSSTNLNNIQVYPIKLNTNSDPLSTIVSVNFIDVKSSTARNSSDIKSTQNNQIFDNNLTSDSESKLLMSHAASNNNNLIKNNPLWNDESNSGWKSTGEMSDRSSVYSIDDGDFDREASRKVGNQLKVIESVLYEQIPTDSLYLNECKEWLEKFPHLRILGNQILKCTKDDALDQSKSSTHRNTNQLNLNRTMSPVLNTKDASNKNQLKRRENSDINNQGIILYGSNMKIHRVDEEELNQNREELGFIEEEIFHEDGIYEELLAYDNQEEEYLFEHNKRLNINKRRKHGLPPITPKASMKDLVTSSLFDHMWSELIDWSMDLIKNYAKYTLEKEIYYESNNGAPQSENPITTPNPQHSKFDVVIPNETDKLNLNTTFNLNQFKPSIVQLKLFDPPVNNSALLSLNNDKLSDKQSYTLALSRDNSTLYNQNGKALNNNYEGLLESKFGYSESVSTVAELAPSSSNLKELLRIKQLNKNGFNSNKNLAPIMNYNRIGSGSRRQLQNNYKKRFSSIEISSNSLLDNKNIIIHGAGLGKPSNEEKNVQNSLIINQLNPINLNPFTTNRSNNNSTQTYHIQNNEDPNSSFDNDYLDYNFHNFSEQTENSVDEINIIQPNNNNNNFNRNYYYNSHYNHLRKNNEIQSQLPPIGSSMILKPLRISSANNLKINKERSDRPLTSTASRHDNIYLNKRSTTPSSISRGMNNFYSNNMKFLGAKFNSGDTFYSGNPIDSLSNYLSTKSFAIINNNNNNTQQASNRKNSIKDNLQGFQKVNK</sequence>
<organism evidence="3 4">
    <name type="scientific">Brachionus calyciflorus</name>
    <dbReference type="NCBI Taxonomy" id="104777"/>
    <lineage>
        <taxon>Eukaryota</taxon>
        <taxon>Metazoa</taxon>
        <taxon>Spiralia</taxon>
        <taxon>Gnathifera</taxon>
        <taxon>Rotifera</taxon>
        <taxon>Eurotatoria</taxon>
        <taxon>Monogononta</taxon>
        <taxon>Pseudotrocha</taxon>
        <taxon>Ploima</taxon>
        <taxon>Brachionidae</taxon>
        <taxon>Brachionus</taxon>
    </lineage>
</organism>
<feature type="domain" description="DUF3719" evidence="2">
    <location>
        <begin position="200"/>
        <end position="235"/>
    </location>
</feature>
<comment type="caution">
    <text evidence="3">The sequence shown here is derived from an EMBL/GenBank/DDBJ whole genome shotgun (WGS) entry which is preliminary data.</text>
</comment>
<name>A0A814G842_9BILA</name>
<evidence type="ECO:0000313" key="3">
    <source>
        <dbReference type="EMBL" id="CAF0993089.1"/>
    </source>
</evidence>
<keyword evidence="4" id="KW-1185">Reference proteome</keyword>
<dbReference type="PANTHER" id="PTHR31997">
    <property type="entry name" value="AGAP003710-PA"/>
    <property type="match status" value="1"/>
</dbReference>
<evidence type="ECO:0000313" key="4">
    <source>
        <dbReference type="Proteomes" id="UP000663879"/>
    </source>
</evidence>
<dbReference type="Proteomes" id="UP000663879">
    <property type="component" value="Unassembled WGS sequence"/>
</dbReference>